<dbReference type="RefSeq" id="XP_018224843.1">
    <property type="nucleotide sequence ID" value="XM_018371402.1"/>
</dbReference>
<dbReference type="AlphaFoldDB" id="A0A0W4ZDC9"/>
<gene>
    <name evidence="3" type="ORF">T552_02876</name>
</gene>
<dbReference type="InterPro" id="IPR003330">
    <property type="entry name" value="MSG"/>
</dbReference>
<evidence type="ECO:0008006" key="5">
    <source>
        <dbReference type="Google" id="ProtNLM"/>
    </source>
</evidence>
<evidence type="ECO:0000313" key="4">
    <source>
        <dbReference type="Proteomes" id="UP000054454"/>
    </source>
</evidence>
<feature type="transmembrane region" description="Helical" evidence="1">
    <location>
        <begin position="1045"/>
        <end position="1071"/>
    </location>
</feature>
<reference evidence="4" key="1">
    <citation type="journal article" date="2016" name="Nat. Commun.">
        <title>Genome analysis of three Pneumocystis species reveals adaptation mechanisms to life exclusively in mammalian hosts.</title>
        <authorList>
            <person name="Ma L."/>
            <person name="Chen Z."/>
            <person name="Huang D.W."/>
            <person name="Kutty G."/>
            <person name="Ishihara M."/>
            <person name="Wang H."/>
            <person name="Abouelleil A."/>
            <person name="Bishop L."/>
            <person name="Davey E."/>
            <person name="Deng R."/>
            <person name="Deng X."/>
            <person name="Fan L."/>
            <person name="Fantoni G."/>
            <person name="Fitzgerald M."/>
            <person name="Gogineni E."/>
            <person name="Goldberg J.M."/>
            <person name="Handley G."/>
            <person name="Hu X."/>
            <person name="Huber C."/>
            <person name="Jiao X."/>
            <person name="Jones K."/>
            <person name="Levin J.Z."/>
            <person name="Liu Y."/>
            <person name="Macdonald P."/>
            <person name="Melnikov A."/>
            <person name="Raley C."/>
            <person name="Sassi M."/>
            <person name="Sherman B.T."/>
            <person name="Song X."/>
            <person name="Sykes S."/>
            <person name="Tran B."/>
            <person name="Walsh L."/>
            <person name="Xia Y."/>
            <person name="Yang J."/>
            <person name="Young S."/>
            <person name="Zeng Q."/>
            <person name="Zheng X."/>
            <person name="Stephens R."/>
            <person name="Nusbaum C."/>
            <person name="Birren B.W."/>
            <person name="Azadi P."/>
            <person name="Lempicki R.A."/>
            <person name="Cuomo C.A."/>
            <person name="Kovacs J.A."/>
        </authorList>
    </citation>
    <scope>NUCLEOTIDE SEQUENCE [LARGE SCALE GENOMIC DNA]</scope>
    <source>
        <strain evidence="4">B80</strain>
    </source>
</reference>
<keyword evidence="4" id="KW-1185">Reference proteome</keyword>
<keyword evidence="2" id="KW-0732">Signal</keyword>
<feature type="chain" id="PRO_5006933777" description="Major surface glycoprotein 2 C-terminal domain-containing protein" evidence="2">
    <location>
        <begin position="18"/>
        <end position="1077"/>
    </location>
</feature>
<keyword evidence="1" id="KW-1133">Transmembrane helix</keyword>
<proteinExistence type="predicted"/>
<comment type="caution">
    <text evidence="3">The sequence shown here is derived from an EMBL/GenBank/DDBJ whole genome shotgun (WGS) entry which is preliminary data.</text>
</comment>
<feature type="signal peptide" evidence="2">
    <location>
        <begin position="1"/>
        <end position="17"/>
    </location>
</feature>
<evidence type="ECO:0000313" key="3">
    <source>
        <dbReference type="EMBL" id="KTW26395.1"/>
    </source>
</evidence>
<evidence type="ECO:0000256" key="2">
    <source>
        <dbReference type="SAM" id="SignalP"/>
    </source>
</evidence>
<dbReference type="Pfam" id="PF02349">
    <property type="entry name" value="MSG"/>
    <property type="match status" value="4"/>
</dbReference>
<dbReference type="VEuPathDB" id="FungiDB:T552_02876"/>
<dbReference type="EMBL" id="LFVZ01000013">
    <property type="protein sequence ID" value="KTW26395.1"/>
    <property type="molecule type" value="Genomic_DNA"/>
</dbReference>
<keyword evidence="1" id="KW-0812">Transmembrane</keyword>
<keyword evidence="1" id="KW-0472">Membrane</keyword>
<accession>A0A0W4ZDC9</accession>
<organism evidence="3 4">
    <name type="scientific">Pneumocystis carinii (strain B80)</name>
    <name type="common">Rat pneumocystis pneumonia agent</name>
    <name type="synonym">Pneumocystis carinii f. sp. carinii</name>
    <dbReference type="NCBI Taxonomy" id="1408658"/>
    <lineage>
        <taxon>Eukaryota</taxon>
        <taxon>Fungi</taxon>
        <taxon>Dikarya</taxon>
        <taxon>Ascomycota</taxon>
        <taxon>Taphrinomycotina</taxon>
        <taxon>Pneumocystomycetes</taxon>
        <taxon>Pneumocystaceae</taxon>
        <taxon>Pneumocystis</taxon>
    </lineage>
</organism>
<evidence type="ECO:0000256" key="1">
    <source>
        <dbReference type="SAM" id="Phobius"/>
    </source>
</evidence>
<name>A0A0W4ZDC9_PNEC8</name>
<sequence>MNFFYFSIFFVILSVLSKNIDFTKDLGLLQVKKSQEYLESNKDLENHFNWIYKEDVILYIILKGKVFNKNLCKKTLENRCLKLLQVIPSLKGVCNGDLLKKCEELRSLKSIIDQCREFEKELEHFSLKKNNCSIYIEKCRILESICSKNLNGKCNELMERCYRKEYDEVADIALLRALPNFTIELCESSIQAKCIELGKENDHMVLKCLEWKSTCQRLVKVSENINEYLKKSIKSIIEDVFGKIYKNGVENIQELKERCSQFLPECYLYASDFVNYPQNISKNDDLFGLCYRLQEMCRGLGIIVKSYNSFNPIESSTSLSIKIDLYGLYKKASESGIIVNRRMSGVEGYHLLALLIRNNVNIENKCIEIIKNNCSSIGYFHDDLRKMCLYYKNNNGDLLNCIILKNKLRNSCRNLNAELKRVLQFNSKDGDGSAMGNNYFLINDKDCKLLLSLCFYLKESCEDRYLDKLMCRNLTSICYHQARLRSSYNYITKLLRRNNHGSFDLMKKSNCTNKLINICRQSMYQYRGELFELCLSPEETCSELIKNIRRKCLLLKDELTSYYKDNIPFENCDVLGSSCKELSEHCIMDLGLLCYSFQKYCNEMKTTIELKNMLLQGRNNYLSNKSSCIERLNDFCINTIKEANTPFMGSCKRWRGTCEVIISSMKSHCNAFQNNFEKYSIANKIQNKDITFYDCKLWKPYCDIVKNNCEKYYFQQPCNSLDKICEGYYKTEFIELSLMRELSGYLKKREICMNGLNKRCKEWNQVNNKTFESQCKTLKKDQGLELCKKFENYMQKQCILLDSKLISLYALLITKEKLYKEKKNKVANFTKEVVGLNNDSFIKNFTGQNIYGDRLKRYINVFQDSVDLLDTEIQVMKDCNSTSEYLFKDDCANTQNIYKEIQNFCNSFRSHISKQSWLSTLPAFSTSNSSSITTSTPINSVFPIKETTTKTLISTESFSSIITQTKILSTTIIQTKTLPSTIIHTQNLTSTIIYTQFIKGWSTLTEKLTETITATITSISPTTFVFTTYFPLQSHKNPEKAPHNISYLSVLFFLFVIIILLCMFNFFLFLYRLFFIK</sequence>
<dbReference type="GeneID" id="28937605"/>
<dbReference type="OrthoDB" id="10359233at2759"/>
<dbReference type="Proteomes" id="UP000054454">
    <property type="component" value="Unassembled WGS sequence"/>
</dbReference>
<protein>
    <recommendedName>
        <fullName evidence="5">Major surface glycoprotein 2 C-terminal domain-containing protein</fullName>
    </recommendedName>
</protein>